<evidence type="ECO:0000256" key="8">
    <source>
        <dbReference type="ARBA" id="ARBA00022898"/>
    </source>
</evidence>
<evidence type="ECO:0000256" key="11">
    <source>
        <dbReference type="ARBA" id="ARBA00042605"/>
    </source>
</evidence>
<dbReference type="EC" id="4.3.1.17" evidence="5"/>
<dbReference type="GO" id="GO:0004794">
    <property type="term" value="F:threonine deaminase activity"/>
    <property type="evidence" value="ECO:0007669"/>
    <property type="project" value="TreeGrafter"/>
</dbReference>
<dbReference type="EMBL" id="CACRXK020000847">
    <property type="protein sequence ID" value="CAB3985240.1"/>
    <property type="molecule type" value="Genomic_DNA"/>
</dbReference>
<dbReference type="SUPFAM" id="SSF53686">
    <property type="entry name" value="Tryptophan synthase beta subunit-like PLP-dependent enzymes"/>
    <property type="match status" value="1"/>
</dbReference>
<keyword evidence="9" id="KW-0456">Lyase</keyword>
<comment type="caution">
    <text evidence="14">The sequence shown here is derived from an EMBL/GenBank/DDBJ whole genome shotgun (WGS) entry which is preliminary data.</text>
</comment>
<name>A0A7D9HHH0_PARCT</name>
<comment type="subcellular location">
    <subcellularLocation>
        <location evidence="2">Cytoplasm</location>
    </subcellularLocation>
</comment>
<dbReference type="OrthoDB" id="7773036at2759"/>
<dbReference type="GO" id="GO:0006567">
    <property type="term" value="P:L-threonine catabolic process"/>
    <property type="evidence" value="ECO:0007669"/>
    <property type="project" value="TreeGrafter"/>
</dbReference>
<dbReference type="FunFam" id="3.40.50.1100:FF:000040">
    <property type="entry name" value="L-serine dehydratase, putative"/>
    <property type="match status" value="1"/>
</dbReference>
<evidence type="ECO:0000256" key="10">
    <source>
        <dbReference type="ARBA" id="ARBA00041766"/>
    </source>
</evidence>
<dbReference type="GO" id="GO:0006094">
    <property type="term" value="P:gluconeogenesis"/>
    <property type="evidence" value="ECO:0007669"/>
    <property type="project" value="UniProtKB-KW"/>
</dbReference>
<evidence type="ECO:0000313" key="14">
    <source>
        <dbReference type="EMBL" id="CAB3985240.1"/>
    </source>
</evidence>
<dbReference type="InterPro" id="IPR001926">
    <property type="entry name" value="TrpB-like_PALP"/>
</dbReference>
<comment type="similarity">
    <text evidence="4">Belongs to the serine/threonine dehydratase family.</text>
</comment>
<comment type="pathway">
    <text evidence="3">Carbohydrate biosynthesis; gluconeogenesis.</text>
</comment>
<evidence type="ECO:0000256" key="5">
    <source>
        <dbReference type="ARBA" id="ARBA00012093"/>
    </source>
</evidence>
<dbReference type="GO" id="GO:0003941">
    <property type="term" value="F:L-serine ammonia-lyase activity"/>
    <property type="evidence" value="ECO:0007669"/>
    <property type="project" value="UniProtKB-EC"/>
</dbReference>
<gene>
    <name evidence="14" type="ORF">PACLA_8A076899</name>
</gene>
<protein>
    <recommendedName>
        <fullName evidence="5">L-serine ammonia-lyase</fullName>
        <ecNumber evidence="5">4.3.1.17</ecNumber>
    </recommendedName>
    <alternativeName>
        <fullName evidence="10">L-serine deaminase</fullName>
    </alternativeName>
    <alternativeName>
        <fullName evidence="11">L-threonine dehydratase</fullName>
    </alternativeName>
</protein>
<evidence type="ECO:0000256" key="4">
    <source>
        <dbReference type="ARBA" id="ARBA00010869"/>
    </source>
</evidence>
<keyword evidence="8" id="KW-0663">Pyridoxal phosphate</keyword>
<reference evidence="14" key="1">
    <citation type="submission" date="2020-04" db="EMBL/GenBank/DDBJ databases">
        <authorList>
            <person name="Alioto T."/>
            <person name="Alioto T."/>
            <person name="Gomez Garrido J."/>
        </authorList>
    </citation>
    <scope>NUCLEOTIDE SEQUENCE</scope>
    <source>
        <strain evidence="14">A484AB</strain>
    </source>
</reference>
<comment type="cofactor">
    <cofactor evidence="1">
        <name>pyridoxal 5'-phosphate</name>
        <dbReference type="ChEBI" id="CHEBI:597326"/>
    </cofactor>
</comment>
<evidence type="ECO:0000256" key="9">
    <source>
        <dbReference type="ARBA" id="ARBA00023239"/>
    </source>
</evidence>
<sequence length="327" mass="35022">MEGKNVSTSSNLYLQTPLLQSTCLSNRFGYNVYLKLENVQPAGSFKIRGIGNRCKKAAEKGYTHIVSSSGGNAGLAAAYAARQLQIPATVVVPETTPEFMRNKIKEEGASVIVKGKVWDEANSYAINLTKKPGHFLVHPFDHEDIWDGHSTMVHEIAASLPRKPSVVVLSVGGGGLLSGVLRGLHHVGWNDVSVVGMETEGANCLAASIQAGRLVTIPAITSIAKCLGAQRACEEAYNWTTRHKLISYVVQDKDAINACLNFADDHQMLVQPACGAALSAVYSNVLPKLKDEGKLEELTDVVVIVCGGSGVSLAKLQEWKDIVGIVD</sequence>
<evidence type="ECO:0000256" key="6">
    <source>
        <dbReference type="ARBA" id="ARBA00022432"/>
    </source>
</evidence>
<dbReference type="Pfam" id="PF00291">
    <property type="entry name" value="PALP"/>
    <property type="match status" value="1"/>
</dbReference>
<evidence type="ECO:0000259" key="13">
    <source>
        <dbReference type="Pfam" id="PF00291"/>
    </source>
</evidence>
<dbReference type="Proteomes" id="UP001152795">
    <property type="component" value="Unassembled WGS sequence"/>
</dbReference>
<organism evidence="14 15">
    <name type="scientific">Paramuricea clavata</name>
    <name type="common">Red gorgonian</name>
    <name type="synonym">Violescent sea-whip</name>
    <dbReference type="NCBI Taxonomy" id="317549"/>
    <lineage>
        <taxon>Eukaryota</taxon>
        <taxon>Metazoa</taxon>
        <taxon>Cnidaria</taxon>
        <taxon>Anthozoa</taxon>
        <taxon>Octocorallia</taxon>
        <taxon>Malacalcyonacea</taxon>
        <taxon>Plexauridae</taxon>
        <taxon>Paramuricea</taxon>
    </lineage>
</organism>
<comment type="catalytic activity">
    <reaction evidence="12">
        <text>L-serine = pyruvate + NH4(+)</text>
        <dbReference type="Rhea" id="RHEA:19169"/>
        <dbReference type="ChEBI" id="CHEBI:15361"/>
        <dbReference type="ChEBI" id="CHEBI:28938"/>
        <dbReference type="ChEBI" id="CHEBI:33384"/>
        <dbReference type="EC" id="4.3.1.17"/>
    </reaction>
</comment>
<evidence type="ECO:0000256" key="1">
    <source>
        <dbReference type="ARBA" id="ARBA00001933"/>
    </source>
</evidence>
<keyword evidence="6" id="KW-0312">Gluconeogenesis</keyword>
<evidence type="ECO:0000256" key="12">
    <source>
        <dbReference type="ARBA" id="ARBA00049406"/>
    </source>
</evidence>
<proteinExistence type="inferred from homology"/>
<evidence type="ECO:0000313" key="15">
    <source>
        <dbReference type="Proteomes" id="UP001152795"/>
    </source>
</evidence>
<dbReference type="InterPro" id="IPR050147">
    <property type="entry name" value="Ser/Thr_Dehydratase"/>
</dbReference>
<keyword evidence="7" id="KW-0963">Cytoplasm</keyword>
<evidence type="ECO:0000256" key="2">
    <source>
        <dbReference type="ARBA" id="ARBA00004496"/>
    </source>
</evidence>
<dbReference type="GO" id="GO:0006565">
    <property type="term" value="P:L-serine catabolic process"/>
    <property type="evidence" value="ECO:0007669"/>
    <property type="project" value="TreeGrafter"/>
</dbReference>
<dbReference type="AlphaFoldDB" id="A0A7D9HHH0"/>
<dbReference type="GO" id="GO:0009097">
    <property type="term" value="P:isoleucine biosynthetic process"/>
    <property type="evidence" value="ECO:0007669"/>
    <property type="project" value="TreeGrafter"/>
</dbReference>
<dbReference type="InterPro" id="IPR036052">
    <property type="entry name" value="TrpB-like_PALP_sf"/>
</dbReference>
<evidence type="ECO:0000256" key="7">
    <source>
        <dbReference type="ARBA" id="ARBA00022490"/>
    </source>
</evidence>
<keyword evidence="15" id="KW-1185">Reference proteome</keyword>
<dbReference type="PANTHER" id="PTHR48078:SF2">
    <property type="entry name" value="CATABOLIC L-SERINE_THREONINE DEHYDRATASE"/>
    <property type="match status" value="1"/>
</dbReference>
<dbReference type="GO" id="GO:0005737">
    <property type="term" value="C:cytoplasm"/>
    <property type="evidence" value="ECO:0007669"/>
    <property type="project" value="UniProtKB-SubCell"/>
</dbReference>
<feature type="domain" description="Tryptophan synthase beta chain-like PALP" evidence="13">
    <location>
        <begin position="12"/>
        <end position="307"/>
    </location>
</feature>
<evidence type="ECO:0000256" key="3">
    <source>
        <dbReference type="ARBA" id="ARBA00004742"/>
    </source>
</evidence>
<accession>A0A7D9HHH0</accession>
<dbReference type="PANTHER" id="PTHR48078">
    <property type="entry name" value="THREONINE DEHYDRATASE, MITOCHONDRIAL-RELATED"/>
    <property type="match status" value="1"/>
</dbReference>
<dbReference type="Gene3D" id="3.40.50.1100">
    <property type="match status" value="2"/>
</dbReference>